<dbReference type="InterPro" id="IPR009030">
    <property type="entry name" value="Growth_fac_rcpt_cys_sf"/>
</dbReference>
<feature type="domain" description="Tyrosine-protein kinase ephrin type A/B receptor-like" evidence="1">
    <location>
        <begin position="106"/>
        <end position="153"/>
    </location>
</feature>
<evidence type="ECO:0000313" key="3">
    <source>
        <dbReference type="EnsemblProtists" id="EKX34899"/>
    </source>
</evidence>
<organism evidence="2">
    <name type="scientific">Guillardia theta (strain CCMP2712)</name>
    <name type="common">Cryptophyte</name>
    <dbReference type="NCBI Taxonomy" id="905079"/>
    <lineage>
        <taxon>Eukaryota</taxon>
        <taxon>Cryptophyceae</taxon>
        <taxon>Pyrenomonadales</taxon>
        <taxon>Geminigeraceae</taxon>
        <taxon>Guillardia</taxon>
    </lineage>
</organism>
<dbReference type="EMBL" id="JH993101">
    <property type="protein sequence ID" value="EKX34899.1"/>
    <property type="molecule type" value="Genomic_DNA"/>
</dbReference>
<feature type="non-terminal residue" evidence="2">
    <location>
        <position position="289"/>
    </location>
</feature>
<dbReference type="InterPro" id="IPR011641">
    <property type="entry name" value="Tyr-kin_ephrin_A/B_rcpt-like"/>
</dbReference>
<dbReference type="KEGG" id="gtt:GUITHDRAFT_43080"/>
<sequence length="289" mass="30596">CDKGYFGYSYDQCFECPTGTYKDVIGFNDTCQDCPGYSTTEFTASTDFSLCKCGPGYTGADGSDCTACNSGYFKKLYGNYPCIQCLDTYVTVNDAQGNQACFCNYGYYQNDAGTCSACAVNTFKDTISNDNTCKICTNYSVTLQTGSTSINDCLCEPRYGLNNDGLCVPCDGNTYQDTFSRSTCVGCPLYSTSNGFSIKSDCHCIAGYTGPNGGPCYPCPANTYKTNVGNTSCTDCPLHTNSSLASIALASCQCGVGFQGAAGGLCQACDPNAYKGVIGDFPCKCKPGY</sequence>
<accession>L1IG59</accession>
<evidence type="ECO:0000313" key="2">
    <source>
        <dbReference type="EMBL" id="EKX34899.1"/>
    </source>
</evidence>
<reference evidence="3" key="3">
    <citation type="submission" date="2015-06" db="UniProtKB">
        <authorList>
            <consortium name="EnsemblProtists"/>
        </authorList>
    </citation>
    <scope>IDENTIFICATION</scope>
</reference>
<dbReference type="STRING" id="905079.L1IG59"/>
<dbReference type="Pfam" id="PF07699">
    <property type="entry name" value="Ephrin_rec_like"/>
    <property type="match status" value="3"/>
</dbReference>
<dbReference type="SUPFAM" id="SSF57184">
    <property type="entry name" value="Growth factor receptor domain"/>
    <property type="match status" value="3"/>
</dbReference>
<dbReference type="HOGENOM" id="CLU_070734_1_0_1"/>
<dbReference type="GeneID" id="17291605"/>
<proteinExistence type="predicted"/>
<dbReference type="EnsemblProtists" id="EKX34899">
    <property type="protein sequence ID" value="EKX34899"/>
    <property type="gene ID" value="GUITHDRAFT_43080"/>
</dbReference>
<dbReference type="PaxDb" id="55529-EKX34899"/>
<feature type="non-terminal residue" evidence="2">
    <location>
        <position position="1"/>
    </location>
</feature>
<keyword evidence="4" id="KW-1185">Reference proteome</keyword>
<dbReference type="Proteomes" id="UP000011087">
    <property type="component" value="Unassembled WGS sequence"/>
</dbReference>
<reference evidence="4" key="2">
    <citation type="submission" date="2012-11" db="EMBL/GenBank/DDBJ databases">
        <authorList>
            <person name="Kuo A."/>
            <person name="Curtis B.A."/>
            <person name="Tanifuji G."/>
            <person name="Burki F."/>
            <person name="Gruber A."/>
            <person name="Irimia M."/>
            <person name="Maruyama S."/>
            <person name="Arias M.C."/>
            <person name="Ball S.G."/>
            <person name="Gile G.H."/>
            <person name="Hirakawa Y."/>
            <person name="Hopkins J.F."/>
            <person name="Rensing S.A."/>
            <person name="Schmutz J."/>
            <person name="Symeonidi A."/>
            <person name="Elias M."/>
            <person name="Eveleigh R.J."/>
            <person name="Herman E.K."/>
            <person name="Klute M.J."/>
            <person name="Nakayama T."/>
            <person name="Obornik M."/>
            <person name="Reyes-Prieto A."/>
            <person name="Armbrust E.V."/>
            <person name="Aves S.J."/>
            <person name="Beiko R.G."/>
            <person name="Coutinho P."/>
            <person name="Dacks J.B."/>
            <person name="Durnford D.G."/>
            <person name="Fast N.M."/>
            <person name="Green B.R."/>
            <person name="Grisdale C."/>
            <person name="Hempe F."/>
            <person name="Henrissat B."/>
            <person name="Hoppner M.P."/>
            <person name="Ishida K.-I."/>
            <person name="Kim E."/>
            <person name="Koreny L."/>
            <person name="Kroth P.G."/>
            <person name="Liu Y."/>
            <person name="Malik S.-B."/>
            <person name="Maier U.G."/>
            <person name="McRose D."/>
            <person name="Mock T."/>
            <person name="Neilson J.A."/>
            <person name="Onodera N.T."/>
            <person name="Poole A.M."/>
            <person name="Pritham E.J."/>
            <person name="Richards T.A."/>
            <person name="Rocap G."/>
            <person name="Roy S.W."/>
            <person name="Sarai C."/>
            <person name="Schaack S."/>
            <person name="Shirato S."/>
            <person name="Slamovits C.H."/>
            <person name="Spencer D.F."/>
            <person name="Suzuki S."/>
            <person name="Worden A.Z."/>
            <person name="Zauner S."/>
            <person name="Barry K."/>
            <person name="Bell C."/>
            <person name="Bharti A.K."/>
            <person name="Crow J.A."/>
            <person name="Grimwood J."/>
            <person name="Kramer R."/>
            <person name="Lindquist E."/>
            <person name="Lucas S."/>
            <person name="Salamov A."/>
            <person name="McFadden G.I."/>
            <person name="Lane C.E."/>
            <person name="Keeling P.J."/>
            <person name="Gray M.W."/>
            <person name="Grigoriev I.V."/>
            <person name="Archibald J.M."/>
        </authorList>
    </citation>
    <scope>NUCLEOTIDE SEQUENCE</scope>
    <source>
        <strain evidence="4">CCMP2712</strain>
    </source>
</reference>
<feature type="domain" description="Tyrosine-protein kinase ephrin type A/B receptor-like" evidence="1">
    <location>
        <begin position="10"/>
        <end position="51"/>
    </location>
</feature>
<dbReference type="AlphaFoldDB" id="L1IG59"/>
<gene>
    <name evidence="2" type="ORF">GUITHDRAFT_43080</name>
</gene>
<dbReference type="OrthoDB" id="4062651at2759"/>
<reference evidence="2 4" key="1">
    <citation type="journal article" date="2012" name="Nature">
        <title>Algal genomes reveal evolutionary mosaicism and the fate of nucleomorphs.</title>
        <authorList>
            <consortium name="DOE Joint Genome Institute"/>
            <person name="Curtis B.A."/>
            <person name="Tanifuji G."/>
            <person name="Burki F."/>
            <person name="Gruber A."/>
            <person name="Irimia M."/>
            <person name="Maruyama S."/>
            <person name="Arias M.C."/>
            <person name="Ball S.G."/>
            <person name="Gile G.H."/>
            <person name="Hirakawa Y."/>
            <person name="Hopkins J.F."/>
            <person name="Kuo A."/>
            <person name="Rensing S.A."/>
            <person name="Schmutz J."/>
            <person name="Symeonidi A."/>
            <person name="Elias M."/>
            <person name="Eveleigh R.J."/>
            <person name="Herman E.K."/>
            <person name="Klute M.J."/>
            <person name="Nakayama T."/>
            <person name="Obornik M."/>
            <person name="Reyes-Prieto A."/>
            <person name="Armbrust E.V."/>
            <person name="Aves S.J."/>
            <person name="Beiko R.G."/>
            <person name="Coutinho P."/>
            <person name="Dacks J.B."/>
            <person name="Durnford D.G."/>
            <person name="Fast N.M."/>
            <person name="Green B.R."/>
            <person name="Grisdale C.J."/>
            <person name="Hempel F."/>
            <person name="Henrissat B."/>
            <person name="Hoppner M.P."/>
            <person name="Ishida K."/>
            <person name="Kim E."/>
            <person name="Koreny L."/>
            <person name="Kroth P.G."/>
            <person name="Liu Y."/>
            <person name="Malik S.B."/>
            <person name="Maier U.G."/>
            <person name="McRose D."/>
            <person name="Mock T."/>
            <person name="Neilson J.A."/>
            <person name="Onodera N.T."/>
            <person name="Poole A.M."/>
            <person name="Pritham E.J."/>
            <person name="Richards T.A."/>
            <person name="Rocap G."/>
            <person name="Roy S.W."/>
            <person name="Sarai C."/>
            <person name="Schaack S."/>
            <person name="Shirato S."/>
            <person name="Slamovits C.H."/>
            <person name="Spencer D.F."/>
            <person name="Suzuki S."/>
            <person name="Worden A.Z."/>
            <person name="Zauner S."/>
            <person name="Barry K."/>
            <person name="Bell C."/>
            <person name="Bharti A.K."/>
            <person name="Crow J.A."/>
            <person name="Grimwood J."/>
            <person name="Kramer R."/>
            <person name="Lindquist E."/>
            <person name="Lucas S."/>
            <person name="Salamov A."/>
            <person name="McFadden G.I."/>
            <person name="Lane C.E."/>
            <person name="Keeling P.J."/>
            <person name="Gray M.W."/>
            <person name="Grigoriev I.V."/>
            <person name="Archibald J.M."/>
        </authorList>
    </citation>
    <scope>NUCLEOTIDE SEQUENCE</scope>
    <source>
        <strain evidence="2 4">CCMP2712</strain>
    </source>
</reference>
<dbReference type="RefSeq" id="XP_005821879.1">
    <property type="nucleotide sequence ID" value="XM_005821822.1"/>
</dbReference>
<protein>
    <recommendedName>
        <fullName evidence="1">Tyrosine-protein kinase ephrin type A/B receptor-like domain-containing protein</fullName>
    </recommendedName>
</protein>
<dbReference type="SMART" id="SM01411">
    <property type="entry name" value="Ephrin_rec_like"/>
    <property type="match status" value="5"/>
</dbReference>
<evidence type="ECO:0000313" key="4">
    <source>
        <dbReference type="Proteomes" id="UP000011087"/>
    </source>
</evidence>
<feature type="domain" description="Tyrosine-protein kinase ephrin type A/B receptor-like" evidence="1">
    <location>
        <begin position="212"/>
        <end position="240"/>
    </location>
</feature>
<dbReference type="OMA" id="MASACYS"/>
<evidence type="ECO:0000259" key="1">
    <source>
        <dbReference type="Pfam" id="PF07699"/>
    </source>
</evidence>
<name>L1IG59_GUITC</name>
<dbReference type="Gene3D" id="2.10.50.10">
    <property type="entry name" value="Tumor Necrosis Factor Receptor, subunit A, domain 2"/>
    <property type="match status" value="5"/>
</dbReference>